<comment type="caution">
    <text evidence="1">The sequence shown here is derived from an EMBL/GenBank/DDBJ whole genome shotgun (WGS) entry which is preliminary data.</text>
</comment>
<accession>A0A8J2VL39</accession>
<sequence>MEESLLYQTLVKMKPYQSITFPSNSSYPSIRIQRIPIFEEMYWLAEINDDTNHSKQVYLSPDVNCTLQFLSPIRSLKEFFL</sequence>
<evidence type="ECO:0000313" key="2">
    <source>
        <dbReference type="Proteomes" id="UP000625210"/>
    </source>
</evidence>
<reference evidence="1" key="1">
    <citation type="journal article" date="2014" name="Int. J. Syst. Evol. Microbiol.">
        <title>Complete genome sequence of Corynebacterium casei LMG S-19264T (=DSM 44701T), isolated from a smear-ripened cheese.</title>
        <authorList>
            <consortium name="US DOE Joint Genome Institute (JGI-PGF)"/>
            <person name="Walter F."/>
            <person name="Albersmeier A."/>
            <person name="Kalinowski J."/>
            <person name="Ruckert C."/>
        </authorList>
    </citation>
    <scope>NUCLEOTIDE SEQUENCE</scope>
    <source>
        <strain evidence="1">CGMCC 1.15179</strain>
    </source>
</reference>
<proteinExistence type="predicted"/>
<keyword evidence="2" id="KW-1185">Reference proteome</keyword>
<reference evidence="1" key="2">
    <citation type="submission" date="2020-09" db="EMBL/GenBank/DDBJ databases">
        <authorList>
            <person name="Sun Q."/>
            <person name="Zhou Y."/>
        </authorList>
    </citation>
    <scope>NUCLEOTIDE SEQUENCE</scope>
    <source>
        <strain evidence="1">CGMCC 1.15179</strain>
    </source>
</reference>
<evidence type="ECO:0000313" key="1">
    <source>
        <dbReference type="EMBL" id="GGE29472.1"/>
    </source>
</evidence>
<dbReference type="AlphaFoldDB" id="A0A8J2VL39"/>
<dbReference type="EMBL" id="BMHQ01000022">
    <property type="protein sequence ID" value="GGE29472.1"/>
    <property type="molecule type" value="Genomic_DNA"/>
</dbReference>
<gene>
    <name evidence="1" type="ORF">GCM10011571_34480</name>
</gene>
<organism evidence="1 2">
    <name type="scientific">Marinithermofilum abyssi</name>
    <dbReference type="NCBI Taxonomy" id="1571185"/>
    <lineage>
        <taxon>Bacteria</taxon>
        <taxon>Bacillati</taxon>
        <taxon>Bacillota</taxon>
        <taxon>Bacilli</taxon>
        <taxon>Bacillales</taxon>
        <taxon>Thermoactinomycetaceae</taxon>
        <taxon>Marinithermofilum</taxon>
    </lineage>
</organism>
<protein>
    <submittedName>
        <fullName evidence="1">Uncharacterized protein</fullName>
    </submittedName>
</protein>
<name>A0A8J2VL39_9BACL</name>
<dbReference type="Proteomes" id="UP000625210">
    <property type="component" value="Unassembled WGS sequence"/>
</dbReference>
<dbReference type="RefSeq" id="WP_188649112.1">
    <property type="nucleotide sequence ID" value="NZ_BMHQ01000022.1"/>
</dbReference>